<proteinExistence type="predicted"/>
<comment type="caution">
    <text evidence="1">The sequence shown here is derived from an EMBL/GenBank/DDBJ whole genome shotgun (WGS) entry which is preliminary data.</text>
</comment>
<gene>
    <name evidence="1" type="ORF">FDY93_19150</name>
</gene>
<accession>A0ABY2UCT6</accession>
<name>A0ABY2UCT6_9GAMM</name>
<protein>
    <submittedName>
        <fullName evidence="1">DUF2513 domain-containing protein</fullName>
    </submittedName>
</protein>
<sequence>MRIDLEYLSKIVNVFLEAPTAHIEIPDFEKNGIRIEGEPKTFNEKFVFHIQIAIDNQLISSKFGSVFTMKDVGMDESLDGLASVSCIPIRLTQKGHDFACSLENKEVLEKLKSEFKNAPFKVIFEGGQKLLEHIGKKKLDALLAE</sequence>
<organism evidence="1 2">
    <name type="scientific">Microbulbifer harenosus</name>
    <dbReference type="NCBI Taxonomy" id="2576840"/>
    <lineage>
        <taxon>Bacteria</taxon>
        <taxon>Pseudomonadati</taxon>
        <taxon>Pseudomonadota</taxon>
        <taxon>Gammaproteobacteria</taxon>
        <taxon>Cellvibrionales</taxon>
        <taxon>Microbulbiferaceae</taxon>
        <taxon>Microbulbifer</taxon>
    </lineage>
</organism>
<dbReference type="RefSeq" id="WP_138237360.1">
    <property type="nucleotide sequence ID" value="NZ_CP185860.1"/>
</dbReference>
<keyword evidence="2" id="KW-1185">Reference proteome</keyword>
<dbReference type="Proteomes" id="UP000306791">
    <property type="component" value="Unassembled WGS sequence"/>
</dbReference>
<evidence type="ECO:0000313" key="2">
    <source>
        <dbReference type="Proteomes" id="UP000306791"/>
    </source>
</evidence>
<evidence type="ECO:0000313" key="1">
    <source>
        <dbReference type="EMBL" id="TLM73192.1"/>
    </source>
</evidence>
<reference evidence="1 2" key="1">
    <citation type="submission" date="2019-05" db="EMBL/GenBank/DDBJ databases">
        <title>Microbulbifer harenosus sp. nov., an alginate-degrading bacterium isolated from coastal sand.</title>
        <authorList>
            <person name="Huang H."/>
            <person name="Mo K."/>
            <person name="Bao S."/>
        </authorList>
    </citation>
    <scope>NUCLEOTIDE SEQUENCE [LARGE SCALE GENOMIC DNA]</scope>
    <source>
        <strain evidence="1 2">HB161719</strain>
    </source>
</reference>
<dbReference type="EMBL" id="VANI01000037">
    <property type="protein sequence ID" value="TLM73192.1"/>
    <property type="molecule type" value="Genomic_DNA"/>
</dbReference>